<evidence type="ECO:0000256" key="1">
    <source>
        <dbReference type="SAM" id="MobiDB-lite"/>
    </source>
</evidence>
<dbReference type="Proteomes" id="UP001190700">
    <property type="component" value="Unassembled WGS sequence"/>
</dbReference>
<name>A0AAE0FLE8_9CHLO</name>
<dbReference type="InterPro" id="IPR044840">
    <property type="entry name" value="Nup188"/>
</dbReference>
<organism evidence="2 3">
    <name type="scientific">Cymbomonas tetramitiformis</name>
    <dbReference type="NCBI Taxonomy" id="36881"/>
    <lineage>
        <taxon>Eukaryota</taxon>
        <taxon>Viridiplantae</taxon>
        <taxon>Chlorophyta</taxon>
        <taxon>Pyramimonadophyceae</taxon>
        <taxon>Pyramimonadales</taxon>
        <taxon>Pyramimonadaceae</taxon>
        <taxon>Cymbomonas</taxon>
    </lineage>
</organism>
<accession>A0AAE0FLE8</accession>
<dbReference type="GO" id="GO:0006606">
    <property type="term" value="P:protein import into nucleus"/>
    <property type="evidence" value="ECO:0007669"/>
    <property type="project" value="TreeGrafter"/>
</dbReference>
<evidence type="ECO:0000313" key="3">
    <source>
        <dbReference type="Proteomes" id="UP001190700"/>
    </source>
</evidence>
<gene>
    <name evidence="2" type="ORF">CYMTET_29238</name>
</gene>
<dbReference type="EMBL" id="LGRX02016583">
    <property type="protein sequence ID" value="KAK3261879.1"/>
    <property type="molecule type" value="Genomic_DNA"/>
</dbReference>
<feature type="region of interest" description="Disordered" evidence="1">
    <location>
        <begin position="161"/>
        <end position="186"/>
    </location>
</feature>
<evidence type="ECO:0000313" key="2">
    <source>
        <dbReference type="EMBL" id="KAK3261879.1"/>
    </source>
</evidence>
<sequence length="712" mass="74309">VQAVAAARGVLAAATQTPRDLAVEPSAPAATPWWHWNAGGVAPGEPAGGAAVPPLKDWPVAEVAGAIRQVLHTMAQASAAAEQVTSQASGGRVAELLYQQAELLLLLLHVWRGKVECDLRIAAVGGRAPPPGPGAEGAGEGVCVAVVRSLALLLSGPLSASLTPGAGEEEEERRPRQGEGARGGSSQVVHTLLSCMLTALAQARRMSQKPEGCRSREETVEVRGLHEMGRIVEPAIPRLCAMQTVPALAIVEVAMGGRVLPEGSLQEMARILLHFLASQSPVAAPATARGWARAARRQEVALKLCLRMVQLYLPTSAAERAKGATALHALNLLPALTAFASSLLAQDAARSAAPSIPPDGSASPKVAATGTEASSPWDLLLVVVATYARVFGNHVETQVEVIRFVQVAEQYLLAAVQPLPLAGDAAPATPLTLRQLYEAEHALFLLQQLAPFAGRWQAELPHSITCFRQAAQRLLCQCATLPSTIDASKPHFYCHPVGAVEEQAARAPPRLKASLHQAPIPTGSSLTSAASPHSPLGGWFNTMAAARQVKSTAAGTDAKENKPPDYGGSALVVSRPGSELATVSPALGNGSAAESPAPVTAYSELMAVRVLAVLRHAAAFLCVMAPAPSYSGSGGGRGLAEGGEGEDTLHEAQWQALVKICADMRHSLRQAYSTDSFEVGGAVIDDLAKMLDATLDGTIKAVGWLRYLQHER</sequence>
<dbReference type="GO" id="GO:0017056">
    <property type="term" value="F:structural constituent of nuclear pore"/>
    <property type="evidence" value="ECO:0007669"/>
    <property type="project" value="InterPro"/>
</dbReference>
<feature type="non-terminal residue" evidence="2">
    <location>
        <position position="1"/>
    </location>
</feature>
<dbReference type="AlphaFoldDB" id="A0AAE0FLE8"/>
<dbReference type="GO" id="GO:0044611">
    <property type="term" value="C:nuclear pore inner ring"/>
    <property type="evidence" value="ECO:0007669"/>
    <property type="project" value="TreeGrafter"/>
</dbReference>
<dbReference type="GO" id="GO:0006405">
    <property type="term" value="P:RNA export from nucleus"/>
    <property type="evidence" value="ECO:0007669"/>
    <property type="project" value="TreeGrafter"/>
</dbReference>
<reference evidence="2 3" key="1">
    <citation type="journal article" date="2015" name="Genome Biol. Evol.">
        <title>Comparative Genomics of a Bacterivorous Green Alga Reveals Evolutionary Causalities and Consequences of Phago-Mixotrophic Mode of Nutrition.</title>
        <authorList>
            <person name="Burns J.A."/>
            <person name="Paasch A."/>
            <person name="Narechania A."/>
            <person name="Kim E."/>
        </authorList>
    </citation>
    <scope>NUCLEOTIDE SEQUENCE [LARGE SCALE GENOMIC DNA]</scope>
    <source>
        <strain evidence="2 3">PLY_AMNH</strain>
    </source>
</reference>
<dbReference type="PANTHER" id="PTHR31431">
    <property type="entry name" value="NUCLEOPORIN NUP188 HOMOLOG"/>
    <property type="match status" value="1"/>
</dbReference>
<protein>
    <submittedName>
        <fullName evidence="2">Uncharacterized protein</fullName>
    </submittedName>
</protein>
<proteinExistence type="predicted"/>
<comment type="caution">
    <text evidence="2">The sequence shown here is derived from an EMBL/GenBank/DDBJ whole genome shotgun (WGS) entry which is preliminary data.</text>
</comment>
<dbReference type="PANTHER" id="PTHR31431:SF1">
    <property type="entry name" value="NUCLEOPORIN NUP188"/>
    <property type="match status" value="1"/>
</dbReference>
<keyword evidence="3" id="KW-1185">Reference proteome</keyword>